<sequence precursor="true">MSCEYVCARCASMGPTCCQLAPGQEEFCFPLSDIEMDRIRDFVVNKGWFAQEANSSAFVSHVATLFPGEQKLVEELFHPRKFHFRLAVDSSGKCIFLSDTGCRLPTEARPYYCRLFPFWVSGGDIMVLGADCLARREARGMAMLLRKFTSTPAKARELHARLRLAWGLPPERGMPRPIVSFARSNR</sequence>
<name>F3YU02_DESAF</name>
<protein>
    <recommendedName>
        <fullName evidence="3">YkgJ family cysteine cluster protein</fullName>
    </recommendedName>
</protein>
<evidence type="ECO:0000313" key="2">
    <source>
        <dbReference type="Proteomes" id="UP000007844"/>
    </source>
</evidence>
<evidence type="ECO:0000313" key="1">
    <source>
        <dbReference type="EMBL" id="EGJ48608.1"/>
    </source>
</evidence>
<proteinExistence type="predicted"/>
<dbReference type="HOGENOM" id="CLU_114461_0_0_7"/>
<dbReference type="STRING" id="690850.Desaf_0250"/>
<keyword evidence="2" id="KW-1185">Reference proteome</keyword>
<evidence type="ECO:0008006" key="3">
    <source>
        <dbReference type="Google" id="ProtNLM"/>
    </source>
</evidence>
<organism evidence="1 2">
    <name type="scientific">Desulfocurvibacter africanus subsp. africanus str. Walvis Bay</name>
    <dbReference type="NCBI Taxonomy" id="690850"/>
    <lineage>
        <taxon>Bacteria</taxon>
        <taxon>Pseudomonadati</taxon>
        <taxon>Thermodesulfobacteriota</taxon>
        <taxon>Desulfovibrionia</taxon>
        <taxon>Desulfovibrionales</taxon>
        <taxon>Desulfovibrionaceae</taxon>
        <taxon>Desulfocurvibacter</taxon>
    </lineage>
</organism>
<dbReference type="KEGG" id="daf:Desaf_0250"/>
<dbReference type="RefSeq" id="WP_005988109.1">
    <property type="nucleotide sequence ID" value="NC_016629.1"/>
</dbReference>
<dbReference type="AlphaFoldDB" id="F3YU02"/>
<reference evidence="1 2" key="1">
    <citation type="journal article" date="2011" name="J. Bacteriol.">
        <title>Genome sequence of the mercury-methylating and pleomorphic Desulfovibrio africanus Strain Walvis Bay.</title>
        <authorList>
            <person name="Brown S.D."/>
            <person name="Wall J.D."/>
            <person name="Kucken A.M."/>
            <person name="Gilmour C.C."/>
            <person name="Podar M."/>
            <person name="Brandt C.C."/>
            <person name="Teshima H."/>
            <person name="Detter J.C."/>
            <person name="Han C.S."/>
            <person name="Land M.L."/>
            <person name="Lucas S."/>
            <person name="Han J."/>
            <person name="Pennacchio L."/>
            <person name="Nolan M."/>
            <person name="Pitluck S."/>
            <person name="Woyke T."/>
            <person name="Goodwin L."/>
            <person name="Palumbo A.V."/>
            <person name="Elias D.A."/>
        </authorList>
    </citation>
    <scope>NUCLEOTIDE SEQUENCE [LARGE SCALE GENOMIC DNA]</scope>
    <source>
        <strain evidence="1 2">Walvis Bay</strain>
    </source>
</reference>
<accession>F3YU02</accession>
<dbReference type="Proteomes" id="UP000007844">
    <property type="component" value="Chromosome"/>
</dbReference>
<dbReference type="eggNOG" id="COG0727">
    <property type="taxonomic scope" value="Bacteria"/>
</dbReference>
<dbReference type="EMBL" id="CP003221">
    <property type="protein sequence ID" value="EGJ48608.1"/>
    <property type="molecule type" value="Genomic_DNA"/>
</dbReference>
<gene>
    <name evidence="1" type="ORF">Desaf_0250</name>
</gene>